<feature type="region of interest" description="Disordered" evidence="1">
    <location>
        <begin position="47"/>
        <end position="67"/>
    </location>
</feature>
<keyword evidence="3" id="KW-1185">Reference proteome</keyword>
<evidence type="ECO:0000313" key="2">
    <source>
        <dbReference type="EMBL" id="QAX92307.1"/>
    </source>
</evidence>
<dbReference type="EMBL" id="MK388689">
    <property type="protein sequence ID" value="QAX92307.1"/>
    <property type="molecule type" value="Genomic_DNA"/>
</dbReference>
<reference evidence="2 3" key="1">
    <citation type="submission" date="2019-01" db="EMBL/GenBank/DDBJ databases">
        <title>Complete genome sequence of Pantoea phage vB_PagM_LIET2.</title>
        <authorList>
            <person name="Truncaite L."/>
            <person name="Simoliuniene M."/>
            <person name="Kazlauskas D."/>
            <person name="Meskys R."/>
            <person name="Simoliunas E."/>
        </authorList>
    </citation>
    <scope>NUCLEOTIDE SEQUENCE [LARGE SCALE GENOMIC DNA]</scope>
</reference>
<sequence>MSTYDVGNHPSQGNIMTMTTVYFVGGKAGGTSQEMQEPLPSVWYVQDTSEERPPLNPSNGEAPAPAKPLTVDTYILHTLTRSAAVRVRAYIHIDLQYGGMTDADLAHIPQ</sequence>
<dbReference type="Proteomes" id="UP000289486">
    <property type="component" value="Segment"/>
</dbReference>
<evidence type="ECO:0000256" key="1">
    <source>
        <dbReference type="SAM" id="MobiDB-lite"/>
    </source>
</evidence>
<gene>
    <name evidence="2" type="ORF">LIET2_gp055</name>
</gene>
<organism evidence="2 3">
    <name type="scientific">Pantoea phage vB_PagM_LIET2</name>
    <dbReference type="NCBI Taxonomy" id="2508071"/>
    <lineage>
        <taxon>Viruses</taxon>
        <taxon>Duplodnaviria</taxon>
        <taxon>Heunggongvirae</taxon>
        <taxon>Uroviricota</taxon>
        <taxon>Caudoviricetes</taxon>
        <taxon>Lietduovirus</taxon>
        <taxon>Lietduovirus LIET2</taxon>
    </lineage>
</organism>
<protein>
    <submittedName>
        <fullName evidence="2">Uncharacterized protein</fullName>
    </submittedName>
</protein>
<accession>A0A411AW23</accession>
<evidence type="ECO:0000313" key="3">
    <source>
        <dbReference type="Proteomes" id="UP000289486"/>
    </source>
</evidence>
<proteinExistence type="predicted"/>
<name>A0A411AW23_9CAUD</name>